<dbReference type="EMBL" id="CAUYUE010000013">
    <property type="protein sequence ID" value="CAK0785636.1"/>
    <property type="molecule type" value="Genomic_DNA"/>
</dbReference>
<evidence type="ECO:0000313" key="2">
    <source>
        <dbReference type="EMBL" id="CAK0785636.1"/>
    </source>
</evidence>
<feature type="region of interest" description="Disordered" evidence="1">
    <location>
        <begin position="1"/>
        <end position="27"/>
    </location>
</feature>
<name>A0AAV1IFQ1_9CHLO</name>
<gene>
    <name evidence="2" type="ORF">CVIRNUC_008847</name>
</gene>
<evidence type="ECO:0000313" key="3">
    <source>
        <dbReference type="Proteomes" id="UP001314263"/>
    </source>
</evidence>
<protein>
    <submittedName>
        <fullName evidence="2">Uncharacterized protein</fullName>
    </submittedName>
</protein>
<keyword evidence="3" id="KW-1185">Reference proteome</keyword>
<evidence type="ECO:0000256" key="1">
    <source>
        <dbReference type="SAM" id="MobiDB-lite"/>
    </source>
</evidence>
<organism evidence="2 3">
    <name type="scientific">Coccomyxa viridis</name>
    <dbReference type="NCBI Taxonomy" id="1274662"/>
    <lineage>
        <taxon>Eukaryota</taxon>
        <taxon>Viridiplantae</taxon>
        <taxon>Chlorophyta</taxon>
        <taxon>core chlorophytes</taxon>
        <taxon>Trebouxiophyceae</taxon>
        <taxon>Trebouxiophyceae incertae sedis</taxon>
        <taxon>Coccomyxaceae</taxon>
        <taxon>Coccomyxa</taxon>
    </lineage>
</organism>
<sequence length="128" mass="13921">MASFTIDEPQEDFPESAHPPAQPARRSLKEALACPPIGLTPLQDFDLANFISAPWYAQAMQPTFYQPATTLFCFQTLYKPTDKMDLTVDVPDPIPLDPARDLPLSALGSTWIVAAGPSQPGASDFKGK</sequence>
<dbReference type="SUPFAM" id="SSF50814">
    <property type="entry name" value="Lipocalins"/>
    <property type="match status" value="1"/>
</dbReference>
<accession>A0AAV1IFQ1</accession>
<dbReference type="Proteomes" id="UP001314263">
    <property type="component" value="Unassembled WGS sequence"/>
</dbReference>
<comment type="caution">
    <text evidence="2">The sequence shown here is derived from an EMBL/GenBank/DDBJ whole genome shotgun (WGS) entry which is preliminary data.</text>
</comment>
<dbReference type="AlphaFoldDB" id="A0AAV1IFQ1"/>
<proteinExistence type="predicted"/>
<dbReference type="Gene3D" id="2.40.128.20">
    <property type="match status" value="1"/>
</dbReference>
<reference evidence="2 3" key="1">
    <citation type="submission" date="2023-10" db="EMBL/GenBank/DDBJ databases">
        <authorList>
            <person name="Maclean D."/>
            <person name="Macfadyen A."/>
        </authorList>
    </citation>
    <scope>NUCLEOTIDE SEQUENCE [LARGE SCALE GENOMIC DNA]</scope>
</reference>
<dbReference type="InterPro" id="IPR012674">
    <property type="entry name" value="Calycin"/>
</dbReference>